<feature type="transmembrane region" description="Helical" evidence="7">
    <location>
        <begin position="164"/>
        <end position="186"/>
    </location>
</feature>
<keyword evidence="3 7" id="KW-0812">Transmembrane</keyword>
<dbReference type="Pfam" id="PF07690">
    <property type="entry name" value="MFS_1"/>
    <property type="match status" value="1"/>
</dbReference>
<accession>A0A371YL64</accession>
<dbReference type="GO" id="GO:0005886">
    <property type="term" value="C:plasma membrane"/>
    <property type="evidence" value="ECO:0007669"/>
    <property type="project" value="TreeGrafter"/>
</dbReference>
<reference evidence="11" key="3">
    <citation type="journal article" date="2019" name="Int. J. Syst. Evol. Microbiol.">
        <title>The Global Catalogue of Microorganisms (GCM) 10K type strain sequencing project: providing services to taxonomists for standard genome sequencing and annotation.</title>
        <authorList>
            <consortium name="The Broad Institute Genomics Platform"/>
            <consortium name="The Broad Institute Genome Sequencing Center for Infectious Disease"/>
            <person name="Wu L."/>
            <person name="Ma J."/>
        </authorList>
    </citation>
    <scope>NUCLEOTIDE SEQUENCE [LARGE SCALE GENOMIC DNA]</scope>
    <source>
        <strain evidence="11">KCTC 62575</strain>
    </source>
</reference>
<feature type="transmembrane region" description="Helical" evidence="7">
    <location>
        <begin position="129"/>
        <end position="152"/>
    </location>
</feature>
<reference evidence="9 10" key="2">
    <citation type="submission" date="2018-08" db="EMBL/GenBank/DDBJ databases">
        <title>The draft genome of Acinetobacter sichuanensis strain WCHAc060041.</title>
        <authorList>
            <person name="Qin J."/>
            <person name="Feng Y."/>
            <person name="Zong Z."/>
        </authorList>
    </citation>
    <scope>NUCLEOTIDE SEQUENCE [LARGE SCALE GENOMIC DNA]</scope>
    <source>
        <strain evidence="9 10">WCHAc060041</strain>
    </source>
</reference>
<evidence type="ECO:0000313" key="8">
    <source>
        <dbReference type="EMBL" id="MFC2996083.1"/>
    </source>
</evidence>
<sequence>MDKTPRLLEPAPDWTPEERPTLPGSPAAIAHSTPKKLIYFFIGLVVAISGSLSNGFITANLPLIQGEYSLTPAEAAWIPAAYVMANISSNLLLFKARQQYGLRLFSEIGLVLFICVLILHIFVQTFEMALLVRIISGLVAAPLSSLGMYYIMQAFKRANFGRGIYLALGFQQLGIPLAWIISPYIVDVNDWSILYTFELGLALCCLAMVVSLKLPRSLRIAVFEKQDFFTFALLAPGFALICIVLTQGPILWWFEAKWLGYALIAGFSLIILGLTYEHYRVNPLLITRWLGSATTLNFIFGALAIRLLMSEQSYAAVNFLKTMGMGPDQFVPLYVVILLGIASGTIFSAVTFKRERIPWHLAGAVVLILFACTLDYHLTSDVRPENFYRSQFIVGFASGMFIGPLLLTGIIQALQKGPSHMVTFVVLFSATQSFGGLLGNSFFSTYQQVRTQNYRAEIISDLSPTDPIVYQRIHTYQQSASKYTLDQHLQQNQALQNLNQGVTKEAQVRAYNDVIAMNGIFAIILFIWSMLNIFWAKYQIRKQQMMNSS</sequence>
<evidence type="ECO:0000313" key="11">
    <source>
        <dbReference type="Proteomes" id="UP001595455"/>
    </source>
</evidence>
<evidence type="ECO:0000256" key="5">
    <source>
        <dbReference type="ARBA" id="ARBA00023136"/>
    </source>
</evidence>
<evidence type="ECO:0000313" key="10">
    <source>
        <dbReference type="Proteomes" id="UP000240957"/>
    </source>
</evidence>
<evidence type="ECO:0000256" key="2">
    <source>
        <dbReference type="ARBA" id="ARBA00022448"/>
    </source>
</evidence>
<dbReference type="EMBL" id="JBHRSF010000053">
    <property type="protein sequence ID" value="MFC2996083.1"/>
    <property type="molecule type" value="Genomic_DNA"/>
</dbReference>
<protein>
    <submittedName>
        <fullName evidence="9">MFS transporter</fullName>
    </submittedName>
</protein>
<feature type="region of interest" description="Disordered" evidence="6">
    <location>
        <begin position="1"/>
        <end position="25"/>
    </location>
</feature>
<dbReference type="EMBL" id="PYIX02000039">
    <property type="protein sequence ID" value="RFC82223.1"/>
    <property type="molecule type" value="Genomic_DNA"/>
</dbReference>
<feature type="transmembrane region" description="Helical" evidence="7">
    <location>
        <begin position="258"/>
        <end position="277"/>
    </location>
</feature>
<evidence type="ECO:0000256" key="7">
    <source>
        <dbReference type="SAM" id="Phobius"/>
    </source>
</evidence>
<keyword evidence="5 7" id="KW-0472">Membrane</keyword>
<dbReference type="GO" id="GO:0022857">
    <property type="term" value="F:transmembrane transporter activity"/>
    <property type="evidence" value="ECO:0007669"/>
    <property type="project" value="InterPro"/>
</dbReference>
<name>A0A371YL64_9GAMM</name>
<dbReference type="RefSeq" id="WP_107009638.1">
    <property type="nucleotide sequence ID" value="NZ_JBHRSF010000053.1"/>
</dbReference>
<feature type="transmembrane region" description="Helical" evidence="7">
    <location>
        <begin position="359"/>
        <end position="378"/>
    </location>
</feature>
<evidence type="ECO:0000313" key="9">
    <source>
        <dbReference type="EMBL" id="RFC82223.1"/>
    </source>
</evidence>
<keyword evidence="11" id="KW-1185">Reference proteome</keyword>
<feature type="transmembrane region" description="Helical" evidence="7">
    <location>
        <begin position="77"/>
        <end position="94"/>
    </location>
</feature>
<evidence type="ECO:0000256" key="6">
    <source>
        <dbReference type="SAM" id="MobiDB-lite"/>
    </source>
</evidence>
<comment type="subcellular location">
    <subcellularLocation>
        <location evidence="1">Endomembrane system</location>
        <topology evidence="1">Multi-pass membrane protein</topology>
    </subcellularLocation>
</comment>
<dbReference type="Gene3D" id="1.20.1250.20">
    <property type="entry name" value="MFS general substrate transporter like domains"/>
    <property type="match status" value="1"/>
</dbReference>
<reference evidence="8" key="1">
    <citation type="journal article" date="2014" name="Int. J. Syst. Evol. Microbiol.">
        <title>Complete genome of a new Firmicutes species belonging to the dominant human colonic microbiota ('Ruminococcus bicirculans') reveals two chromosomes and a selective capacity to utilize plant glucans.</title>
        <authorList>
            <consortium name="NISC Comparative Sequencing Program"/>
            <person name="Wegmann U."/>
            <person name="Louis P."/>
            <person name="Goesmann A."/>
            <person name="Henrissat B."/>
            <person name="Duncan S.H."/>
            <person name="Flint H.J."/>
        </authorList>
    </citation>
    <scope>NUCLEOTIDE SEQUENCE</scope>
    <source>
        <strain evidence="8">KCTC 62575</strain>
    </source>
</reference>
<feature type="transmembrane region" description="Helical" evidence="7">
    <location>
        <begin position="515"/>
        <end position="536"/>
    </location>
</feature>
<feature type="transmembrane region" description="Helical" evidence="7">
    <location>
        <begin position="101"/>
        <end position="123"/>
    </location>
</feature>
<feature type="transmembrane region" description="Helical" evidence="7">
    <location>
        <begin position="37"/>
        <end position="57"/>
    </location>
</feature>
<feature type="transmembrane region" description="Helical" evidence="7">
    <location>
        <begin position="390"/>
        <end position="414"/>
    </location>
</feature>
<keyword evidence="2" id="KW-0813">Transport</keyword>
<dbReference type="PANTHER" id="PTHR23501">
    <property type="entry name" value="MAJOR FACILITATOR SUPERFAMILY"/>
    <property type="match status" value="1"/>
</dbReference>
<dbReference type="AlphaFoldDB" id="A0A371YL64"/>
<dbReference type="SUPFAM" id="SSF103473">
    <property type="entry name" value="MFS general substrate transporter"/>
    <property type="match status" value="1"/>
</dbReference>
<gene>
    <name evidence="8" type="ORF">ACFODO_12555</name>
    <name evidence="9" type="ORF">C9E89_017525</name>
</gene>
<dbReference type="InterPro" id="IPR011701">
    <property type="entry name" value="MFS"/>
</dbReference>
<proteinExistence type="predicted"/>
<dbReference type="InterPro" id="IPR036259">
    <property type="entry name" value="MFS_trans_sf"/>
</dbReference>
<organism evidence="9 10">
    <name type="scientific">Acinetobacter sichuanensis</name>
    <dbReference type="NCBI Taxonomy" id="2136183"/>
    <lineage>
        <taxon>Bacteria</taxon>
        <taxon>Pseudomonadati</taxon>
        <taxon>Pseudomonadota</taxon>
        <taxon>Gammaproteobacteria</taxon>
        <taxon>Moraxellales</taxon>
        <taxon>Moraxellaceae</taxon>
        <taxon>Acinetobacter</taxon>
    </lineage>
</organism>
<dbReference type="Proteomes" id="UP000240957">
    <property type="component" value="Unassembled WGS sequence"/>
</dbReference>
<comment type="caution">
    <text evidence="9">The sequence shown here is derived from an EMBL/GenBank/DDBJ whole genome shotgun (WGS) entry which is preliminary data.</text>
</comment>
<reference evidence="8" key="4">
    <citation type="submission" date="2024-09" db="EMBL/GenBank/DDBJ databases">
        <authorList>
            <person name="Sun Q."/>
            <person name="Mori K."/>
        </authorList>
    </citation>
    <scope>NUCLEOTIDE SEQUENCE</scope>
    <source>
        <strain evidence="8">KCTC 62575</strain>
    </source>
</reference>
<evidence type="ECO:0000256" key="1">
    <source>
        <dbReference type="ARBA" id="ARBA00004127"/>
    </source>
</evidence>
<evidence type="ECO:0000256" key="4">
    <source>
        <dbReference type="ARBA" id="ARBA00022989"/>
    </source>
</evidence>
<feature type="transmembrane region" description="Helical" evidence="7">
    <location>
        <begin position="421"/>
        <end position="443"/>
    </location>
</feature>
<feature type="transmembrane region" description="Helical" evidence="7">
    <location>
        <begin position="192"/>
        <end position="210"/>
    </location>
</feature>
<dbReference type="PANTHER" id="PTHR23501:SF191">
    <property type="entry name" value="VACUOLAR BASIC AMINO ACID TRANSPORTER 4"/>
    <property type="match status" value="1"/>
</dbReference>
<feature type="transmembrane region" description="Helical" evidence="7">
    <location>
        <begin position="329"/>
        <end position="352"/>
    </location>
</feature>
<dbReference type="GO" id="GO:0012505">
    <property type="term" value="C:endomembrane system"/>
    <property type="evidence" value="ECO:0007669"/>
    <property type="project" value="UniProtKB-SubCell"/>
</dbReference>
<feature type="transmembrane region" description="Helical" evidence="7">
    <location>
        <begin position="289"/>
        <end position="309"/>
    </location>
</feature>
<feature type="transmembrane region" description="Helical" evidence="7">
    <location>
        <begin position="231"/>
        <end position="252"/>
    </location>
</feature>
<dbReference type="Proteomes" id="UP001595455">
    <property type="component" value="Unassembled WGS sequence"/>
</dbReference>
<dbReference type="OrthoDB" id="5314453at2"/>
<keyword evidence="4 7" id="KW-1133">Transmembrane helix</keyword>
<evidence type="ECO:0000256" key="3">
    <source>
        <dbReference type="ARBA" id="ARBA00022692"/>
    </source>
</evidence>